<organism evidence="1 2">
    <name type="scientific">Symbiodinium natans</name>
    <dbReference type="NCBI Taxonomy" id="878477"/>
    <lineage>
        <taxon>Eukaryota</taxon>
        <taxon>Sar</taxon>
        <taxon>Alveolata</taxon>
        <taxon>Dinophyceae</taxon>
        <taxon>Suessiales</taxon>
        <taxon>Symbiodiniaceae</taxon>
        <taxon>Symbiodinium</taxon>
    </lineage>
</organism>
<sequence length="252" mass="27829">MAPPAWFNTALMEEAHRLCNLSYEDRAQQLAALQPDYEVVHTMNDKIFVAMSSRLRWLVFRGTADLGDIIADVRVSPMEVSPLCQGAAHSGFLQRAQLAPEVVTDNPADEQRKLYYSLEDGDVTVETAVATTNDADIPQAPHAVRLQIRNNLSSAISCMIPAGTVFEQPSWNKIQNVATQHAEVLHIPARSTASAIIPALCMNEQYDCPKHDNVNLTPFAVRESGAVRDQVALWEHAAAVLGCRREQLILQC</sequence>
<reference evidence="1" key="1">
    <citation type="submission" date="2021-02" db="EMBL/GenBank/DDBJ databases">
        <authorList>
            <person name="Dougan E. K."/>
            <person name="Rhodes N."/>
            <person name="Thang M."/>
            <person name="Chan C."/>
        </authorList>
    </citation>
    <scope>NUCLEOTIDE SEQUENCE</scope>
</reference>
<comment type="caution">
    <text evidence="1">The sequence shown here is derived from an EMBL/GenBank/DDBJ whole genome shotgun (WGS) entry which is preliminary data.</text>
</comment>
<gene>
    <name evidence="1" type="ORF">SNAT2548_LOCUS16356</name>
</gene>
<evidence type="ECO:0000313" key="2">
    <source>
        <dbReference type="Proteomes" id="UP000604046"/>
    </source>
</evidence>
<proteinExistence type="predicted"/>
<dbReference type="EMBL" id="CAJNDS010002080">
    <property type="protein sequence ID" value="CAE7311531.1"/>
    <property type="molecule type" value="Genomic_DNA"/>
</dbReference>
<dbReference type="InterPro" id="IPR029058">
    <property type="entry name" value="AB_hydrolase_fold"/>
</dbReference>
<dbReference type="AlphaFoldDB" id="A0A812NRW5"/>
<dbReference type="Gene3D" id="3.40.50.1820">
    <property type="entry name" value="alpha/beta hydrolase"/>
    <property type="match status" value="1"/>
</dbReference>
<keyword evidence="2" id="KW-1185">Reference proteome</keyword>
<name>A0A812NRW5_9DINO</name>
<accession>A0A812NRW5</accession>
<evidence type="ECO:0000313" key="1">
    <source>
        <dbReference type="EMBL" id="CAE7311531.1"/>
    </source>
</evidence>
<protein>
    <submittedName>
        <fullName evidence="1">Uncharacterized protein</fullName>
    </submittedName>
</protein>
<dbReference type="Proteomes" id="UP000604046">
    <property type="component" value="Unassembled WGS sequence"/>
</dbReference>